<dbReference type="Proteomes" id="UP001267878">
    <property type="component" value="Unassembled WGS sequence"/>
</dbReference>
<comment type="caution">
    <text evidence="1">The sequence shown here is derived from an EMBL/GenBank/DDBJ whole genome shotgun (WGS) entry which is preliminary data.</text>
</comment>
<sequence>MKMAVITEGGKIIGATQILAADDLRGQMHASLRPGPGQNFLEVEIPGEIIPGKESSEEDIARFARWLNAWKPADKA</sequence>
<proteinExistence type="predicted"/>
<reference evidence="1 2" key="1">
    <citation type="submission" date="2023-07" db="EMBL/GenBank/DDBJ databases">
        <title>Sorghum-associated microbial communities from plants grown in Nebraska, USA.</title>
        <authorList>
            <person name="Schachtman D."/>
        </authorList>
    </citation>
    <scope>NUCLEOTIDE SEQUENCE [LARGE SCALE GENOMIC DNA]</scope>
    <source>
        <strain evidence="1 2">BE187</strain>
    </source>
</reference>
<accession>A0ABU1VPG2</accession>
<keyword evidence="2" id="KW-1185">Reference proteome</keyword>
<dbReference type="EMBL" id="JAVDVW010000001">
    <property type="protein sequence ID" value="MDR7099349.1"/>
    <property type="molecule type" value="Genomic_DNA"/>
</dbReference>
<protein>
    <submittedName>
        <fullName evidence="1">Uncharacterized protein</fullName>
    </submittedName>
</protein>
<gene>
    <name evidence="1" type="ORF">J2X04_001696</name>
</gene>
<name>A0ABU1VPG2_9GAMM</name>
<evidence type="ECO:0000313" key="2">
    <source>
        <dbReference type="Proteomes" id="UP001267878"/>
    </source>
</evidence>
<dbReference type="RefSeq" id="WP_310053552.1">
    <property type="nucleotide sequence ID" value="NZ_JAVDVW010000001.1"/>
</dbReference>
<evidence type="ECO:0000313" key="1">
    <source>
        <dbReference type="EMBL" id="MDR7099349.1"/>
    </source>
</evidence>
<organism evidence="1 2">
    <name type="scientific">Agrilutibacter niabensis</name>
    <dbReference type="NCBI Taxonomy" id="380628"/>
    <lineage>
        <taxon>Bacteria</taxon>
        <taxon>Pseudomonadati</taxon>
        <taxon>Pseudomonadota</taxon>
        <taxon>Gammaproteobacteria</taxon>
        <taxon>Lysobacterales</taxon>
        <taxon>Lysobacteraceae</taxon>
        <taxon>Agrilutibacter</taxon>
    </lineage>
</organism>